<keyword evidence="4" id="KW-0804">Transcription</keyword>
<feature type="domain" description="HTH myb-type" evidence="8">
    <location>
        <begin position="211"/>
        <end position="267"/>
    </location>
</feature>
<keyword evidence="5" id="KW-0539">Nucleus</keyword>
<evidence type="ECO:0000313" key="9">
    <source>
        <dbReference type="EMBL" id="GHP09992.1"/>
    </source>
</evidence>
<sequence>MASEKELRADWETEGHVVYKLDWDLVSYVGKHQCKPNDRYVASGVLVILMWCARGPPTRTILHHFDDKKASEALERATLRAVDRTTRSKGFWTEEEHRLFLLGLQKLRKGDWRGWRGISRHYVQTRTPTQVASHAQKYFNRLSNKHKRKRNVLGNVLDRVHVATAAAQAAVAASTPSLRNSASEDAATAPPPPLPTITHHYHIISATSNGRTERKEGPWTEEEHRLFLLGLQKLRKGDWRGISRYYVQTRTHTQVRSHARNYFNRLSNVNKRMMPESNENHVATAAADRRRAEAFERLAKERARLLALDKS</sequence>
<feature type="compositionally biased region" description="Polar residues" evidence="6">
    <location>
        <begin position="174"/>
        <end position="183"/>
    </location>
</feature>
<dbReference type="InterPro" id="IPR006447">
    <property type="entry name" value="Myb_dom_plants"/>
</dbReference>
<dbReference type="InterPro" id="IPR017930">
    <property type="entry name" value="Myb_dom"/>
</dbReference>
<evidence type="ECO:0000259" key="8">
    <source>
        <dbReference type="PROSITE" id="PS51294"/>
    </source>
</evidence>
<keyword evidence="2" id="KW-0805">Transcription regulation</keyword>
<dbReference type="PROSITE" id="PS50090">
    <property type="entry name" value="MYB_LIKE"/>
    <property type="match status" value="2"/>
</dbReference>
<dbReference type="FunFam" id="1.10.10.60:FF:000009">
    <property type="entry name" value="transcription factor MYB1R1"/>
    <property type="match status" value="2"/>
</dbReference>
<dbReference type="PANTHER" id="PTHR44191:SF62">
    <property type="entry name" value="OS04G0341900 PROTEIN"/>
    <property type="match status" value="1"/>
</dbReference>
<feature type="region of interest" description="Disordered" evidence="6">
    <location>
        <begin position="174"/>
        <end position="196"/>
    </location>
</feature>
<evidence type="ECO:0000313" key="10">
    <source>
        <dbReference type="Proteomes" id="UP000660262"/>
    </source>
</evidence>
<dbReference type="InterPro" id="IPR052245">
    <property type="entry name" value="Plant_Stress_Dev_TF"/>
</dbReference>
<keyword evidence="10" id="KW-1185">Reference proteome</keyword>
<comment type="subcellular location">
    <subcellularLocation>
        <location evidence="1">Nucleus</location>
    </subcellularLocation>
</comment>
<dbReference type="NCBIfam" id="TIGR01557">
    <property type="entry name" value="myb_SHAQKYF"/>
    <property type="match status" value="2"/>
</dbReference>
<gene>
    <name evidence="9" type="ORF">PPROV_000872500</name>
</gene>
<dbReference type="SMART" id="SM00717">
    <property type="entry name" value="SANT"/>
    <property type="match status" value="2"/>
</dbReference>
<feature type="domain" description="Myb-like" evidence="7">
    <location>
        <begin position="211"/>
        <end position="263"/>
    </location>
</feature>
<proteinExistence type="predicted"/>
<dbReference type="GO" id="GO:0005634">
    <property type="term" value="C:nucleus"/>
    <property type="evidence" value="ECO:0007669"/>
    <property type="project" value="UniProtKB-SubCell"/>
</dbReference>
<dbReference type="GO" id="GO:0003677">
    <property type="term" value="F:DNA binding"/>
    <property type="evidence" value="ECO:0007669"/>
    <property type="project" value="UniProtKB-KW"/>
</dbReference>
<evidence type="ECO:0000256" key="5">
    <source>
        <dbReference type="ARBA" id="ARBA00023242"/>
    </source>
</evidence>
<evidence type="ECO:0000256" key="3">
    <source>
        <dbReference type="ARBA" id="ARBA00023125"/>
    </source>
</evidence>
<dbReference type="PROSITE" id="PS51294">
    <property type="entry name" value="HTH_MYB"/>
    <property type="match status" value="2"/>
</dbReference>
<dbReference type="Proteomes" id="UP000660262">
    <property type="component" value="Unassembled WGS sequence"/>
</dbReference>
<dbReference type="OrthoDB" id="118550at2759"/>
<dbReference type="InterPro" id="IPR009057">
    <property type="entry name" value="Homeodomain-like_sf"/>
</dbReference>
<protein>
    <submittedName>
        <fullName evidence="9">Uncharacterized protein</fullName>
    </submittedName>
</protein>
<evidence type="ECO:0000256" key="1">
    <source>
        <dbReference type="ARBA" id="ARBA00004123"/>
    </source>
</evidence>
<organism evidence="9 10">
    <name type="scientific">Pycnococcus provasolii</name>
    <dbReference type="NCBI Taxonomy" id="41880"/>
    <lineage>
        <taxon>Eukaryota</taxon>
        <taxon>Viridiplantae</taxon>
        <taxon>Chlorophyta</taxon>
        <taxon>Pseudoscourfieldiophyceae</taxon>
        <taxon>Pseudoscourfieldiales</taxon>
        <taxon>Pycnococcaceae</taxon>
        <taxon>Pycnococcus</taxon>
    </lineage>
</organism>
<dbReference type="CDD" id="cd00167">
    <property type="entry name" value="SANT"/>
    <property type="match status" value="2"/>
</dbReference>
<evidence type="ECO:0000259" key="7">
    <source>
        <dbReference type="PROSITE" id="PS50090"/>
    </source>
</evidence>
<comment type="caution">
    <text evidence="9">The sequence shown here is derived from an EMBL/GenBank/DDBJ whole genome shotgun (WGS) entry which is preliminary data.</text>
</comment>
<feature type="domain" description="HTH myb-type" evidence="8">
    <location>
        <begin position="84"/>
        <end position="143"/>
    </location>
</feature>
<reference evidence="9" key="1">
    <citation type="submission" date="2020-10" db="EMBL/GenBank/DDBJ databases">
        <title>Unveiling of a novel bifunctional photoreceptor, Dualchrome1, isolated from a cosmopolitan green alga.</title>
        <authorList>
            <person name="Suzuki S."/>
            <person name="Kawachi M."/>
        </authorList>
    </citation>
    <scope>NUCLEOTIDE SEQUENCE</scope>
    <source>
        <strain evidence="9">NIES 2893</strain>
    </source>
</reference>
<evidence type="ECO:0000256" key="2">
    <source>
        <dbReference type="ARBA" id="ARBA00023015"/>
    </source>
</evidence>
<keyword evidence="3" id="KW-0238">DNA-binding</keyword>
<dbReference type="Pfam" id="PF00249">
    <property type="entry name" value="Myb_DNA-binding"/>
    <property type="match status" value="2"/>
</dbReference>
<accession>A0A830HS97</accession>
<name>A0A830HS97_9CHLO</name>
<dbReference type="InterPro" id="IPR001005">
    <property type="entry name" value="SANT/Myb"/>
</dbReference>
<dbReference type="AlphaFoldDB" id="A0A830HS97"/>
<evidence type="ECO:0000256" key="6">
    <source>
        <dbReference type="SAM" id="MobiDB-lite"/>
    </source>
</evidence>
<feature type="domain" description="Myb-like" evidence="7">
    <location>
        <begin position="84"/>
        <end position="139"/>
    </location>
</feature>
<evidence type="ECO:0000256" key="4">
    <source>
        <dbReference type="ARBA" id="ARBA00023163"/>
    </source>
</evidence>
<dbReference type="SUPFAM" id="SSF46689">
    <property type="entry name" value="Homeodomain-like"/>
    <property type="match status" value="2"/>
</dbReference>
<dbReference type="PANTHER" id="PTHR44191">
    <property type="entry name" value="TRANSCRIPTION FACTOR KUA1"/>
    <property type="match status" value="1"/>
</dbReference>
<dbReference type="Gene3D" id="1.10.10.60">
    <property type="entry name" value="Homeodomain-like"/>
    <property type="match status" value="2"/>
</dbReference>
<dbReference type="GO" id="GO:0006355">
    <property type="term" value="P:regulation of DNA-templated transcription"/>
    <property type="evidence" value="ECO:0007669"/>
    <property type="project" value="UniProtKB-ARBA"/>
</dbReference>
<dbReference type="EMBL" id="BNJQ01000027">
    <property type="protein sequence ID" value="GHP09992.1"/>
    <property type="molecule type" value="Genomic_DNA"/>
</dbReference>